<evidence type="ECO:0000313" key="3">
    <source>
        <dbReference type="EMBL" id="TLG01798.1"/>
    </source>
</evidence>
<keyword evidence="2" id="KW-0812">Transmembrane</keyword>
<protein>
    <recommendedName>
        <fullName evidence="5">TrbL/VirB6 plasmid conjugal transfer protein</fullName>
    </recommendedName>
</protein>
<reference evidence="3 4" key="1">
    <citation type="submission" date="2019-05" db="EMBL/GenBank/DDBJ databases">
        <title>Genomes sequences of two Nocardia cyriacigeorgica environmental isolates, type strains Nocardia asteroides ATCC 19247 and Nocardia cyriacigeorgica DSM 44484.</title>
        <authorList>
            <person name="Vautrin F."/>
            <person name="Bergeron E."/>
            <person name="Dubost A."/>
            <person name="Abrouk D."/>
            <person name="Rodriguez Nava V."/>
            <person name="Pujic P."/>
        </authorList>
    </citation>
    <scope>NUCLEOTIDE SEQUENCE [LARGE SCALE GENOMIC DNA]</scope>
    <source>
        <strain evidence="3 4">EML 1456</strain>
    </source>
</reference>
<feature type="transmembrane region" description="Helical" evidence="2">
    <location>
        <begin position="201"/>
        <end position="223"/>
    </location>
</feature>
<accession>A0A5R8P8H4</accession>
<dbReference type="OrthoDB" id="3417255at2"/>
<keyword evidence="2" id="KW-0472">Membrane</keyword>
<feature type="region of interest" description="Disordered" evidence="1">
    <location>
        <begin position="43"/>
        <end position="95"/>
    </location>
</feature>
<feature type="transmembrane region" description="Helical" evidence="2">
    <location>
        <begin position="168"/>
        <end position="189"/>
    </location>
</feature>
<sequence>MTMALPPFGPSPPQPGRRLLSAVLAAFVVVLCGTAIAAAQPNEIPPAPAPTPPPTSATVPPTPAPATPPPVTPLPGTTVPATPQSPTTPRFPITPTFPTSPDGSFDSGEPECGVRDIGGCVQRAIDGFFERMVDSALNPLLELLSGTLLTTPEPDEFPRIGELWSQSWQLVLGMYGLLVMAGGILLMLYEVAQTRWGVRELLPRIMLGFLAGAMSMTIATTAIRFANTLAMALAGEGVEPDSAGVALRELASVGGGAALGLFNLLLRTVLVVVVTVLLIVYVIRVAITVVLIVAAPLALMCHALPGLDGIARWWWRAFAACLAIQVVQSLVLVTMVRVLLTPGGFGFFGGNRDGAVSLLVALALMVLLIKVPFWLLSSLKLNSGRSFTATVVKSYLAYKTFGLLRSGEKAVGSALRPPPPQRPRGPGLARPSGRAARGPAAPDPYARVRATRDGQLMLPLDGIRRTRRSPAPQPQPQQQSAAPAARRRAPAGRQLAFDFSPPDPYKGTRVRRDGQYQLPIPVQRVPRAAVQPAADPPSRWRGPRGRQLAFDFDPPDPYARVRVGRDGQYQLPIPVQRVPRAARSTPPPVPPPVGPPRGRQLHLPLPNLPVPRRHRRTPPAGGSR</sequence>
<evidence type="ECO:0008006" key="5">
    <source>
        <dbReference type="Google" id="ProtNLM"/>
    </source>
</evidence>
<dbReference type="Proteomes" id="UP000308349">
    <property type="component" value="Unassembled WGS sequence"/>
</dbReference>
<feature type="compositionally biased region" description="Pro residues" evidence="1">
    <location>
        <begin position="43"/>
        <end position="73"/>
    </location>
</feature>
<feature type="compositionally biased region" description="Low complexity" evidence="1">
    <location>
        <begin position="74"/>
        <end position="95"/>
    </location>
</feature>
<dbReference type="AlphaFoldDB" id="A0A5R8P8H4"/>
<dbReference type="RefSeq" id="WP_138457998.1">
    <property type="nucleotide sequence ID" value="NZ_VBUU01000029.1"/>
</dbReference>
<comment type="caution">
    <text evidence="3">The sequence shown here is derived from an EMBL/GenBank/DDBJ whole genome shotgun (WGS) entry which is preliminary data.</text>
</comment>
<dbReference type="InterPro" id="IPR045782">
    <property type="entry name" value="TrbL_3"/>
</dbReference>
<evidence type="ECO:0000256" key="2">
    <source>
        <dbReference type="SAM" id="Phobius"/>
    </source>
</evidence>
<name>A0A5R8P8H4_9NOCA</name>
<feature type="compositionally biased region" description="Pro residues" evidence="1">
    <location>
        <begin position="585"/>
        <end position="595"/>
    </location>
</feature>
<feature type="transmembrane region" description="Helical" evidence="2">
    <location>
        <begin position="355"/>
        <end position="376"/>
    </location>
</feature>
<dbReference type="Pfam" id="PF19590">
    <property type="entry name" value="TrbL_3"/>
    <property type="match status" value="1"/>
</dbReference>
<proteinExistence type="predicted"/>
<feature type="compositionally biased region" description="Low complexity" evidence="1">
    <location>
        <begin position="424"/>
        <end position="447"/>
    </location>
</feature>
<evidence type="ECO:0000256" key="1">
    <source>
        <dbReference type="SAM" id="MobiDB-lite"/>
    </source>
</evidence>
<organism evidence="3 4">
    <name type="scientific">Nocardia cyriacigeorgica</name>
    <dbReference type="NCBI Taxonomy" id="135487"/>
    <lineage>
        <taxon>Bacteria</taxon>
        <taxon>Bacillati</taxon>
        <taxon>Actinomycetota</taxon>
        <taxon>Actinomycetes</taxon>
        <taxon>Mycobacteriales</taxon>
        <taxon>Nocardiaceae</taxon>
        <taxon>Nocardia</taxon>
    </lineage>
</organism>
<dbReference type="EMBL" id="VBUU01000029">
    <property type="protein sequence ID" value="TLG01798.1"/>
    <property type="molecule type" value="Genomic_DNA"/>
</dbReference>
<feature type="region of interest" description="Disordered" evidence="1">
    <location>
        <begin position="411"/>
        <end position="512"/>
    </location>
</feature>
<keyword evidence="2" id="KW-1133">Transmembrane helix</keyword>
<evidence type="ECO:0000313" key="4">
    <source>
        <dbReference type="Proteomes" id="UP000308349"/>
    </source>
</evidence>
<feature type="transmembrane region" description="Helical" evidence="2">
    <location>
        <begin position="269"/>
        <end position="301"/>
    </location>
</feature>
<feature type="region of interest" description="Disordered" evidence="1">
    <location>
        <begin position="528"/>
        <end position="624"/>
    </location>
</feature>
<gene>
    <name evidence="3" type="ORF">FEK35_23350</name>
</gene>